<keyword evidence="4" id="KW-0489">Methyltransferase</keyword>
<protein>
    <recommendedName>
        <fullName evidence="9">Post-SET domain-containing protein</fullName>
    </recommendedName>
</protein>
<dbReference type="AlphaFoldDB" id="A0A166G7D2"/>
<dbReference type="Pfam" id="PF00856">
    <property type="entry name" value="SET"/>
    <property type="match status" value="1"/>
</dbReference>
<keyword evidence="3" id="KW-0158">Chromosome</keyword>
<evidence type="ECO:0000256" key="6">
    <source>
        <dbReference type="ARBA" id="ARBA00022691"/>
    </source>
</evidence>
<dbReference type="GO" id="GO:0008168">
    <property type="term" value="F:methyltransferase activity"/>
    <property type="evidence" value="ECO:0007669"/>
    <property type="project" value="UniProtKB-KW"/>
</dbReference>
<evidence type="ECO:0000256" key="8">
    <source>
        <dbReference type="SAM" id="MobiDB-lite"/>
    </source>
</evidence>
<feature type="compositionally biased region" description="Polar residues" evidence="8">
    <location>
        <begin position="250"/>
        <end position="269"/>
    </location>
</feature>
<reference evidence="10" key="1">
    <citation type="journal article" date="2016" name="Nat. Genet.">
        <title>A high-quality carrot genome assembly provides new insights into carotenoid accumulation and asterid genome evolution.</title>
        <authorList>
            <person name="Iorizzo M."/>
            <person name="Ellison S."/>
            <person name="Senalik D."/>
            <person name="Zeng P."/>
            <person name="Satapoomin P."/>
            <person name="Huang J."/>
            <person name="Bowman M."/>
            <person name="Iovene M."/>
            <person name="Sanseverino W."/>
            <person name="Cavagnaro P."/>
            <person name="Yildiz M."/>
            <person name="Macko-Podgorni A."/>
            <person name="Moranska E."/>
            <person name="Grzebelus E."/>
            <person name="Grzebelus D."/>
            <person name="Ashrafi H."/>
            <person name="Zheng Z."/>
            <person name="Cheng S."/>
            <person name="Spooner D."/>
            <person name="Van Deynze A."/>
            <person name="Simon P."/>
        </authorList>
    </citation>
    <scope>NUCLEOTIDE SEQUENCE [LARGE SCALE GENOMIC DNA]</scope>
    <source>
        <tissue evidence="10">Leaf</tissue>
    </source>
</reference>
<evidence type="ECO:0000256" key="5">
    <source>
        <dbReference type="ARBA" id="ARBA00022679"/>
    </source>
</evidence>
<dbReference type="STRING" id="79200.A0A166G7D2"/>
<feature type="domain" description="Post-SET" evidence="9">
    <location>
        <begin position="121"/>
        <end position="137"/>
    </location>
</feature>
<proteinExistence type="predicted"/>
<keyword evidence="7" id="KW-0539">Nucleus</keyword>
<name>A0A166G7D2_DAUCS</name>
<gene>
    <name evidence="10" type="ORF">DCAR_001155</name>
</gene>
<dbReference type="Gramene" id="KZN08625">
    <property type="protein sequence ID" value="KZN08625"/>
    <property type="gene ID" value="DCAR_001155"/>
</dbReference>
<feature type="compositionally biased region" description="Basic residues" evidence="8">
    <location>
        <begin position="270"/>
        <end position="283"/>
    </location>
</feature>
<dbReference type="Gene3D" id="2.170.270.10">
    <property type="entry name" value="SET domain"/>
    <property type="match status" value="1"/>
</dbReference>
<dbReference type="InterPro" id="IPR050777">
    <property type="entry name" value="SET2_Histone-Lys_MeTrsfase"/>
</dbReference>
<dbReference type="SMART" id="SM00317">
    <property type="entry name" value="SET"/>
    <property type="match status" value="1"/>
</dbReference>
<comment type="subcellular location">
    <subcellularLocation>
        <location evidence="2">Chromosome</location>
    </subcellularLocation>
    <subcellularLocation>
        <location evidence="1">Nucleus</location>
    </subcellularLocation>
</comment>
<keyword evidence="5" id="KW-0808">Transferase</keyword>
<evidence type="ECO:0000256" key="2">
    <source>
        <dbReference type="ARBA" id="ARBA00004286"/>
    </source>
</evidence>
<dbReference type="OMA" id="TALIVEQ"/>
<dbReference type="InterPro" id="IPR001214">
    <property type="entry name" value="SET_dom"/>
</dbReference>
<dbReference type="GO" id="GO:0005634">
    <property type="term" value="C:nucleus"/>
    <property type="evidence" value="ECO:0007669"/>
    <property type="project" value="UniProtKB-SubCell"/>
</dbReference>
<evidence type="ECO:0000256" key="7">
    <source>
        <dbReference type="ARBA" id="ARBA00023242"/>
    </source>
</evidence>
<accession>A0A166G7D2</accession>
<organism evidence="10">
    <name type="scientific">Daucus carota subsp. sativus</name>
    <name type="common">Carrot</name>
    <dbReference type="NCBI Taxonomy" id="79200"/>
    <lineage>
        <taxon>Eukaryota</taxon>
        <taxon>Viridiplantae</taxon>
        <taxon>Streptophyta</taxon>
        <taxon>Embryophyta</taxon>
        <taxon>Tracheophyta</taxon>
        <taxon>Spermatophyta</taxon>
        <taxon>Magnoliopsida</taxon>
        <taxon>eudicotyledons</taxon>
        <taxon>Gunneridae</taxon>
        <taxon>Pentapetalae</taxon>
        <taxon>asterids</taxon>
        <taxon>campanulids</taxon>
        <taxon>Apiales</taxon>
        <taxon>Apiaceae</taxon>
        <taxon>Apioideae</taxon>
        <taxon>Scandiceae</taxon>
        <taxon>Daucinae</taxon>
        <taxon>Daucus</taxon>
        <taxon>Daucus sect. Daucus</taxon>
    </lineage>
</organism>
<evidence type="ECO:0000259" key="9">
    <source>
        <dbReference type="PROSITE" id="PS50868"/>
    </source>
</evidence>
<dbReference type="PANTHER" id="PTHR22884">
    <property type="entry name" value="SET DOMAIN PROTEINS"/>
    <property type="match status" value="1"/>
</dbReference>
<evidence type="ECO:0000256" key="4">
    <source>
        <dbReference type="ARBA" id="ARBA00022603"/>
    </source>
</evidence>
<evidence type="ECO:0000313" key="10">
    <source>
        <dbReference type="EMBL" id="KZN08625.1"/>
    </source>
</evidence>
<feature type="region of interest" description="Disordered" evidence="8">
    <location>
        <begin position="241"/>
        <end position="291"/>
    </location>
</feature>
<evidence type="ECO:0000256" key="3">
    <source>
        <dbReference type="ARBA" id="ARBA00022454"/>
    </source>
</evidence>
<evidence type="ECO:0000256" key="1">
    <source>
        <dbReference type="ARBA" id="ARBA00004123"/>
    </source>
</evidence>
<comment type="caution">
    <text evidence="10">The sequence shown here is derived from an EMBL/GenBank/DDBJ whole genome shotgun (WGS) entry which is preliminary data.</text>
</comment>
<dbReference type="InterPro" id="IPR003616">
    <property type="entry name" value="Post-SET_dom"/>
</dbReference>
<sequence length="396" mass="44425">MSICSNKVVQDRRSWMGSVGWRVYKGDFVIEYCGEIISSEEAKQRSQAYEAQGLRDAYIISLNANYFIDATKKGSVASQPNCETRKWTVFGETRVGIFAKQDIAVGTELAYDYNFEWYGGANVRCLCGAPNCSIFLGAKSHGFQEHNHVWEDGDDRYTVDMFPLYDSAEDEPFTKHFDSASLANTMYTACGNKDNPMKVDGFAETNHFIELTNIISEPFGSAAVEGPLPINAVKSEVKKETDLFPEKTQQDISQPRLSYNSGSGSTPKSRSQHVPKSRSKQASRKQVNGKNVAKLFASKQAQEEVIRCEELRTEATKKLNDLYDEIRPSIEEHAKDSQDNVPTAVAEKWIEATCTKWKAELDLHFSIIKNVVCPRPHANEQTTSAEGDHLVKQLIM</sequence>
<dbReference type="GO" id="GO:0005694">
    <property type="term" value="C:chromosome"/>
    <property type="evidence" value="ECO:0007669"/>
    <property type="project" value="UniProtKB-SubCell"/>
</dbReference>
<dbReference type="GO" id="GO:0032259">
    <property type="term" value="P:methylation"/>
    <property type="evidence" value="ECO:0007669"/>
    <property type="project" value="UniProtKB-KW"/>
</dbReference>
<dbReference type="CDD" id="cd10531">
    <property type="entry name" value="SET_SETD2-like"/>
    <property type="match status" value="1"/>
</dbReference>
<dbReference type="InterPro" id="IPR046341">
    <property type="entry name" value="SET_dom_sf"/>
</dbReference>
<dbReference type="PROSITE" id="PS50868">
    <property type="entry name" value="POST_SET"/>
    <property type="match status" value="1"/>
</dbReference>
<dbReference type="SUPFAM" id="SSF82199">
    <property type="entry name" value="SET domain"/>
    <property type="match status" value="1"/>
</dbReference>
<keyword evidence="6" id="KW-0949">S-adenosyl-L-methionine</keyword>
<dbReference type="EMBL" id="LNRQ01000001">
    <property type="protein sequence ID" value="KZN08625.1"/>
    <property type="molecule type" value="Genomic_DNA"/>
</dbReference>